<evidence type="ECO:0000256" key="2">
    <source>
        <dbReference type="ARBA" id="ARBA00022771"/>
    </source>
</evidence>
<dbReference type="Pfam" id="PF13765">
    <property type="entry name" value="PRY"/>
    <property type="match status" value="1"/>
</dbReference>
<dbReference type="InterPro" id="IPR050143">
    <property type="entry name" value="TRIM/RBCC"/>
</dbReference>
<reference evidence="8" key="1">
    <citation type="submission" date="2025-08" db="UniProtKB">
        <authorList>
            <consortium name="Ensembl"/>
        </authorList>
    </citation>
    <scope>IDENTIFICATION</scope>
</reference>
<dbReference type="PROSITE" id="PS00518">
    <property type="entry name" value="ZF_RING_1"/>
    <property type="match status" value="1"/>
</dbReference>
<dbReference type="SUPFAM" id="SSF57850">
    <property type="entry name" value="RING/U-box"/>
    <property type="match status" value="1"/>
</dbReference>
<name>A0A8B9Q9X3_APTOW</name>
<dbReference type="PROSITE" id="PS50089">
    <property type="entry name" value="ZF_RING_2"/>
    <property type="match status" value="1"/>
</dbReference>
<dbReference type="Proteomes" id="UP000694424">
    <property type="component" value="Unplaced"/>
</dbReference>
<dbReference type="SMART" id="SM00336">
    <property type="entry name" value="BBOX"/>
    <property type="match status" value="1"/>
</dbReference>
<evidence type="ECO:0008006" key="10">
    <source>
        <dbReference type="Google" id="ProtNLM"/>
    </source>
</evidence>
<feature type="domain" description="B box-type" evidence="7">
    <location>
        <begin position="91"/>
        <end position="132"/>
    </location>
</feature>
<sequence>MASAGPVESFHDEASCSICLGFFQDPVSIHCGHNFCRACITRCWEEAESAFPCPQCKETAPQRNLRPNRELAKIIEIAKRLSLQAAKGGAGGEKLCEKHQEALKLFCEEDRTPICLVCRESQAHRAHAVVPIEEAAEEYKEKFQAHVQILKDRREKLLGLKTAEEGKSLNFLERVETERQKVVSEIEELHQFVEGQEHLLLGRLAELDQEIVKRQEENITRLSEEIASISEDIRELEEKCQQPACEFLQVSFLPRLEKEDVQNSEKVSPELEEKPTGCPQKNIALKEMLMKFQVSLTLDPETAHPRLVLSEDRKSVRWEDTASARGGTTGRWRWATGKPGLLGWPRSPWGSGLWGSAGASTRRSLLPPSPSPCWLPPRRSGFTWTTRRGEWRFSTPTTRRPSSPTHRLCSQGSESSLCSAWGEGASSRSPPDRSGDILCLSLARNGLETPQGPSTPEVDFGSVEKALSCLAQAGWQILLPYHLTQQEASAVAELVAHERRTALLAEDCQQCS</sequence>
<dbReference type="CDD" id="cd16594">
    <property type="entry name" value="RING-HC_TRIM7-like_C-IV"/>
    <property type="match status" value="1"/>
</dbReference>
<dbReference type="PROSITE" id="PS50119">
    <property type="entry name" value="ZF_BBOX"/>
    <property type="match status" value="1"/>
</dbReference>
<proteinExistence type="predicted"/>
<dbReference type="SUPFAM" id="SSF49899">
    <property type="entry name" value="Concanavalin A-like lectins/glucanases"/>
    <property type="match status" value="1"/>
</dbReference>
<dbReference type="SUPFAM" id="SSF57845">
    <property type="entry name" value="B-box zinc-binding domain"/>
    <property type="match status" value="1"/>
</dbReference>
<evidence type="ECO:0000256" key="5">
    <source>
        <dbReference type="SAM" id="Coils"/>
    </source>
</evidence>
<evidence type="ECO:0000256" key="4">
    <source>
        <dbReference type="PROSITE-ProRule" id="PRU00024"/>
    </source>
</evidence>
<evidence type="ECO:0000256" key="3">
    <source>
        <dbReference type="ARBA" id="ARBA00022833"/>
    </source>
</evidence>
<reference evidence="8" key="2">
    <citation type="submission" date="2025-09" db="UniProtKB">
        <authorList>
            <consortium name="Ensembl"/>
        </authorList>
    </citation>
    <scope>IDENTIFICATION</scope>
</reference>
<accession>A0A8B9Q9X3</accession>
<organism evidence="8 9">
    <name type="scientific">Apteryx owenii</name>
    <name type="common">Little spotted kiwi</name>
    <dbReference type="NCBI Taxonomy" id="8824"/>
    <lineage>
        <taxon>Eukaryota</taxon>
        <taxon>Metazoa</taxon>
        <taxon>Chordata</taxon>
        <taxon>Craniata</taxon>
        <taxon>Vertebrata</taxon>
        <taxon>Euteleostomi</taxon>
        <taxon>Archelosauria</taxon>
        <taxon>Archosauria</taxon>
        <taxon>Dinosauria</taxon>
        <taxon>Saurischia</taxon>
        <taxon>Theropoda</taxon>
        <taxon>Coelurosauria</taxon>
        <taxon>Aves</taxon>
        <taxon>Palaeognathae</taxon>
        <taxon>Apterygiformes</taxon>
        <taxon>Apterygidae</taxon>
        <taxon>Apteryx</taxon>
    </lineage>
</organism>
<dbReference type="CDD" id="cd19760">
    <property type="entry name" value="Bbox2_TRIM4-like"/>
    <property type="match status" value="1"/>
</dbReference>
<dbReference type="AlphaFoldDB" id="A0A8B9Q9X3"/>
<dbReference type="GO" id="GO:0008270">
    <property type="term" value="F:zinc ion binding"/>
    <property type="evidence" value="ECO:0007669"/>
    <property type="project" value="UniProtKB-KW"/>
</dbReference>
<evidence type="ECO:0000313" key="8">
    <source>
        <dbReference type="Ensembl" id="ENSAOWP00000023799.1"/>
    </source>
</evidence>
<dbReference type="InterPro" id="IPR003879">
    <property type="entry name" value="Butyrophylin_SPRY"/>
</dbReference>
<protein>
    <recommendedName>
        <fullName evidence="10">Zinc finger protein RFP</fullName>
    </recommendedName>
</protein>
<dbReference type="SMART" id="SM00589">
    <property type="entry name" value="PRY"/>
    <property type="match status" value="1"/>
</dbReference>
<keyword evidence="5" id="KW-0175">Coiled coil</keyword>
<dbReference type="Pfam" id="PF00643">
    <property type="entry name" value="zf-B_box"/>
    <property type="match status" value="1"/>
</dbReference>
<keyword evidence="9" id="KW-1185">Reference proteome</keyword>
<feature type="coiled-coil region" evidence="5">
    <location>
        <begin position="205"/>
        <end position="239"/>
    </location>
</feature>
<dbReference type="Gene3D" id="2.60.120.920">
    <property type="match status" value="1"/>
</dbReference>
<keyword evidence="2 4" id="KW-0863">Zinc-finger</keyword>
<dbReference type="Ensembl" id="ENSAOWT00000026933.1">
    <property type="protein sequence ID" value="ENSAOWP00000023799.1"/>
    <property type="gene ID" value="ENSAOWG00000016046.1"/>
</dbReference>
<dbReference type="Gene3D" id="3.30.40.10">
    <property type="entry name" value="Zinc/RING finger domain, C3HC4 (zinc finger)"/>
    <property type="match status" value="1"/>
</dbReference>
<feature type="domain" description="RING-type" evidence="6">
    <location>
        <begin position="16"/>
        <end position="57"/>
    </location>
</feature>
<dbReference type="InterPro" id="IPR013320">
    <property type="entry name" value="ConA-like_dom_sf"/>
</dbReference>
<dbReference type="InterPro" id="IPR006574">
    <property type="entry name" value="PRY"/>
</dbReference>
<evidence type="ECO:0000256" key="1">
    <source>
        <dbReference type="ARBA" id="ARBA00022723"/>
    </source>
</evidence>
<dbReference type="InterPro" id="IPR017907">
    <property type="entry name" value="Znf_RING_CS"/>
</dbReference>
<dbReference type="Gene3D" id="3.30.160.60">
    <property type="entry name" value="Classic Zinc Finger"/>
    <property type="match status" value="1"/>
</dbReference>
<dbReference type="InterPro" id="IPR000315">
    <property type="entry name" value="Znf_B-box"/>
</dbReference>
<keyword evidence="3" id="KW-0862">Zinc</keyword>
<evidence type="ECO:0000259" key="7">
    <source>
        <dbReference type="PROSITE" id="PS50119"/>
    </source>
</evidence>
<evidence type="ECO:0000313" key="9">
    <source>
        <dbReference type="Proteomes" id="UP000694424"/>
    </source>
</evidence>
<dbReference type="PRINTS" id="PR01407">
    <property type="entry name" value="BUTYPHLNCDUF"/>
</dbReference>
<dbReference type="InterPro" id="IPR001841">
    <property type="entry name" value="Znf_RING"/>
</dbReference>
<keyword evidence="1" id="KW-0479">Metal-binding</keyword>
<dbReference type="PANTHER" id="PTHR24103">
    <property type="entry name" value="E3 UBIQUITIN-PROTEIN LIGASE TRIM"/>
    <property type="match status" value="1"/>
</dbReference>
<dbReference type="SMART" id="SM00184">
    <property type="entry name" value="RING"/>
    <property type="match status" value="1"/>
</dbReference>
<dbReference type="InterPro" id="IPR043136">
    <property type="entry name" value="B30.2/SPRY_sf"/>
</dbReference>
<dbReference type="InterPro" id="IPR013083">
    <property type="entry name" value="Znf_RING/FYVE/PHD"/>
</dbReference>
<dbReference type="Pfam" id="PF15227">
    <property type="entry name" value="zf-C3HC4_4"/>
    <property type="match status" value="1"/>
</dbReference>
<evidence type="ECO:0000259" key="6">
    <source>
        <dbReference type="PROSITE" id="PS50089"/>
    </source>
</evidence>